<feature type="domain" description="Aminotransferase-like plant mobile" evidence="2">
    <location>
        <begin position="107"/>
        <end position="472"/>
    </location>
</feature>
<dbReference type="AlphaFoldDB" id="A0A843WP17"/>
<comment type="caution">
    <text evidence="3">The sequence shown here is derived from an EMBL/GenBank/DDBJ whole genome shotgun (WGS) entry which is preliminary data.</text>
</comment>
<dbReference type="InterPro" id="IPR019557">
    <property type="entry name" value="AminoTfrase-like_pln_mobile"/>
</dbReference>
<evidence type="ECO:0000256" key="1">
    <source>
        <dbReference type="SAM" id="MobiDB-lite"/>
    </source>
</evidence>
<feature type="non-terminal residue" evidence="3">
    <location>
        <position position="1"/>
    </location>
</feature>
<feature type="compositionally biased region" description="Low complexity" evidence="1">
    <location>
        <begin position="36"/>
        <end position="45"/>
    </location>
</feature>
<dbReference type="PANTHER" id="PTHR46033:SF8">
    <property type="entry name" value="PROTEIN MAINTENANCE OF MERISTEMS-LIKE"/>
    <property type="match status" value="1"/>
</dbReference>
<feature type="compositionally biased region" description="Acidic residues" evidence="1">
    <location>
        <begin position="18"/>
        <end position="35"/>
    </location>
</feature>
<protein>
    <recommendedName>
        <fullName evidence="2">Aminotransferase-like plant mobile domain-containing protein</fullName>
    </recommendedName>
</protein>
<feature type="compositionally biased region" description="Basic and acidic residues" evidence="1">
    <location>
        <begin position="657"/>
        <end position="668"/>
    </location>
</feature>
<dbReference type="InterPro" id="IPR044824">
    <property type="entry name" value="MAIN-like"/>
</dbReference>
<dbReference type="Pfam" id="PF10536">
    <property type="entry name" value="PMD"/>
    <property type="match status" value="1"/>
</dbReference>
<name>A0A843WP17_COLES</name>
<feature type="region of interest" description="Disordered" evidence="1">
    <location>
        <begin position="562"/>
        <end position="586"/>
    </location>
</feature>
<dbReference type="Proteomes" id="UP000652761">
    <property type="component" value="Unassembled WGS sequence"/>
</dbReference>
<keyword evidence="4" id="KW-1185">Reference proteome</keyword>
<proteinExistence type="predicted"/>
<reference evidence="3" key="1">
    <citation type="submission" date="2017-07" db="EMBL/GenBank/DDBJ databases">
        <title>Taro Niue Genome Assembly and Annotation.</title>
        <authorList>
            <person name="Atibalentja N."/>
            <person name="Keating K."/>
            <person name="Fields C.J."/>
        </authorList>
    </citation>
    <scope>NUCLEOTIDE SEQUENCE</scope>
    <source>
        <strain evidence="3">Niue_2</strain>
        <tissue evidence="3">Leaf</tissue>
    </source>
</reference>
<evidence type="ECO:0000259" key="2">
    <source>
        <dbReference type="Pfam" id="PF10536"/>
    </source>
</evidence>
<evidence type="ECO:0000313" key="3">
    <source>
        <dbReference type="EMBL" id="MQM09587.1"/>
    </source>
</evidence>
<dbReference type="OrthoDB" id="1704833at2759"/>
<feature type="compositionally biased region" description="Acidic residues" evidence="1">
    <location>
        <begin position="46"/>
        <end position="64"/>
    </location>
</feature>
<gene>
    <name evidence="3" type="ORF">Taro_042461</name>
</gene>
<feature type="compositionally biased region" description="Basic residues" evidence="1">
    <location>
        <begin position="1"/>
        <end position="14"/>
    </location>
</feature>
<evidence type="ECO:0000313" key="4">
    <source>
        <dbReference type="Proteomes" id="UP000652761"/>
    </source>
</evidence>
<dbReference type="EMBL" id="NMUH01004416">
    <property type="protein sequence ID" value="MQM09587.1"/>
    <property type="molecule type" value="Genomic_DNA"/>
</dbReference>
<sequence length="668" mass="75807">MKTRGKRTVLRTRRQPGEEEEVMTAEMDTTEEEEAGPAVAAADGDNGPEGENTGDDEGGDETEAEAPRRPKGKGRMRSRVTWDLCWAWYRALPEAKQTRIARMGFGHLLSVCPFHVDVPYLEALRERWEEDCKAFIMPWGHMIPTLEDVAYLIGLPVQGEPVVGQERNDYYDDIVELLGPEFVAGRRRPIRSILLGSLSEAVGLRGRRRGPLETLEEFYTGVRGALDLGDRSEERSTRIFVAYLFGRLLFATQSSQMNCKFVLLLRDLAQAGRYAWGAAMLGHLFSLLPSSSWRSQSTGGFTPFLQIWGYTCFPMGRRVQREGSQALVPLMARWEVAPDLRVADQRAEDVRAALDHYPHDQVVWTPYAGEVDAAYPAVAAGRPLFDCHLLLLCLGSCEVLYMEFVVRTLGWHQPAIEVPSLGREGHSRRQFFAEDRDWGAEHGTTVTYWREGGEQILRQADLQDSSAYLEDYRRCYVGRLWLDRRAMPESQAVRLLEGRLAEQEFELGRLRVEVRTLKEELARVRASRDTGVSSSAQPARGDLAVVLQEALDQAHARVRELETQTRELEAEEREREARDREREADRARTDIAKNYEILKDQVLRKHREQQRVAQQEAPGRTMSAFASLDDIVSLGDPSVARGGLQRPEASTASRPPLPDRRQEREEEE</sequence>
<dbReference type="PANTHER" id="PTHR46033">
    <property type="entry name" value="PROTEIN MAIN-LIKE 2"/>
    <property type="match status" value="1"/>
</dbReference>
<dbReference type="GO" id="GO:0010073">
    <property type="term" value="P:meristem maintenance"/>
    <property type="evidence" value="ECO:0007669"/>
    <property type="project" value="InterPro"/>
</dbReference>
<feature type="region of interest" description="Disordered" evidence="1">
    <location>
        <begin position="1"/>
        <end position="74"/>
    </location>
</feature>
<feature type="region of interest" description="Disordered" evidence="1">
    <location>
        <begin position="634"/>
        <end position="668"/>
    </location>
</feature>
<accession>A0A843WP17</accession>
<organism evidence="3 4">
    <name type="scientific">Colocasia esculenta</name>
    <name type="common">Wild taro</name>
    <name type="synonym">Arum esculentum</name>
    <dbReference type="NCBI Taxonomy" id="4460"/>
    <lineage>
        <taxon>Eukaryota</taxon>
        <taxon>Viridiplantae</taxon>
        <taxon>Streptophyta</taxon>
        <taxon>Embryophyta</taxon>
        <taxon>Tracheophyta</taxon>
        <taxon>Spermatophyta</taxon>
        <taxon>Magnoliopsida</taxon>
        <taxon>Liliopsida</taxon>
        <taxon>Araceae</taxon>
        <taxon>Aroideae</taxon>
        <taxon>Colocasieae</taxon>
        <taxon>Colocasia</taxon>
    </lineage>
</organism>